<evidence type="ECO:0000256" key="1">
    <source>
        <dbReference type="ARBA" id="ARBA00023054"/>
    </source>
</evidence>
<proteinExistence type="predicted"/>
<feature type="domain" description="CASP C-terminal" evidence="3">
    <location>
        <begin position="280"/>
        <end position="506"/>
    </location>
</feature>
<name>A0ABD2Q3Q0_9PLAT</name>
<feature type="coiled-coil region" evidence="2">
    <location>
        <begin position="389"/>
        <end position="427"/>
    </location>
</feature>
<comment type="caution">
    <text evidence="4">The sequence shown here is derived from an EMBL/GenBank/DDBJ whole genome shotgun (WGS) entry which is preliminary data.</text>
</comment>
<dbReference type="AlphaFoldDB" id="A0ABD2Q3Q0"/>
<keyword evidence="5" id="KW-1185">Reference proteome</keyword>
<keyword evidence="1 2" id="KW-0175">Coiled coil</keyword>
<feature type="coiled-coil region" evidence="2">
    <location>
        <begin position="176"/>
        <end position="210"/>
    </location>
</feature>
<dbReference type="EMBL" id="JBJKFK010001178">
    <property type="protein sequence ID" value="KAL3313837.1"/>
    <property type="molecule type" value="Genomic_DNA"/>
</dbReference>
<dbReference type="InterPro" id="IPR012955">
    <property type="entry name" value="CASP_C"/>
</dbReference>
<dbReference type="PANTHER" id="PTHR14043">
    <property type="entry name" value="CCAAT DISPLACEMENT PROTEIN-RELATED"/>
    <property type="match status" value="1"/>
</dbReference>
<reference evidence="4 5" key="1">
    <citation type="submission" date="2024-11" db="EMBL/GenBank/DDBJ databases">
        <title>Adaptive evolution of stress response genes in parasites aligns with host niche diversity.</title>
        <authorList>
            <person name="Hahn C."/>
            <person name="Resl P."/>
        </authorList>
    </citation>
    <scope>NUCLEOTIDE SEQUENCE [LARGE SCALE GENOMIC DNA]</scope>
    <source>
        <strain evidence="4">EGGRZ-B1_66</strain>
        <tissue evidence="4">Body</tissue>
    </source>
</reference>
<evidence type="ECO:0000259" key="3">
    <source>
        <dbReference type="Pfam" id="PF08172"/>
    </source>
</evidence>
<evidence type="ECO:0000256" key="2">
    <source>
        <dbReference type="SAM" id="Coils"/>
    </source>
</evidence>
<protein>
    <recommendedName>
        <fullName evidence="3">CASP C-terminal domain-containing protein</fullName>
    </recommendedName>
</protein>
<evidence type="ECO:0000313" key="4">
    <source>
        <dbReference type="EMBL" id="KAL3313837.1"/>
    </source>
</evidence>
<dbReference type="PANTHER" id="PTHR14043:SF2">
    <property type="entry name" value="HOMEOBOX PROTEIN CUT"/>
    <property type="match status" value="1"/>
</dbReference>
<dbReference type="Proteomes" id="UP001626550">
    <property type="component" value="Unassembled WGS sequence"/>
</dbReference>
<dbReference type="Pfam" id="PF08172">
    <property type="entry name" value="CASP_C"/>
    <property type="match status" value="1"/>
</dbReference>
<organism evidence="4 5">
    <name type="scientific">Cichlidogyrus casuarinus</name>
    <dbReference type="NCBI Taxonomy" id="1844966"/>
    <lineage>
        <taxon>Eukaryota</taxon>
        <taxon>Metazoa</taxon>
        <taxon>Spiralia</taxon>
        <taxon>Lophotrochozoa</taxon>
        <taxon>Platyhelminthes</taxon>
        <taxon>Monogenea</taxon>
        <taxon>Monopisthocotylea</taxon>
        <taxon>Dactylogyridea</taxon>
        <taxon>Ancyrocephalidae</taxon>
        <taxon>Cichlidogyrus</taxon>
    </lineage>
</organism>
<sequence>MSLEVKRYQELDMEYKRSKQLVSALEIEKKDFVTLKRKLVELETNFDSQLSATVSEKLSALTREYSNREIELNSIKKETEEKLSEAELKLKQIQAICILFDFSSCDELRIVTEDCDRYRQHVAHLEMTIAQEKKPHALSLDKNMSELANRLELDLSAAQNTIDTKDNIISQLNTSLTSLRQQVNDERSLYEKTNAELASLQANYSMAKQELKRREDYDQLKQDIQIFSQMHLPDDALQEEHIPLERKLLETNRSLQDRLVVANGERDALQERVHCLNGLFNELKSDSSEKDSLILKLEQDLKALSDSQLNPVLVMQQMAASPINSLHPGAPADQMFNRSRTPVAETSIALESIKLRSRENSSSSNTSFTSWGTKITAAPAGSCTLCRVMQGQRDRLKTLNQTLDQSNSDLRRQVYDVQSELASLRDDNVKLMERVRFLQSSYSTPRSPQAAKSEVLDRYANVYDKEYLNLFSQFSRSERQRAYARMPTHEKIMLGFVSADTLTRMICCFSRVASFPPTTKLASLLLYI</sequence>
<evidence type="ECO:0000313" key="5">
    <source>
        <dbReference type="Proteomes" id="UP001626550"/>
    </source>
</evidence>
<feature type="coiled-coil region" evidence="2">
    <location>
        <begin position="8"/>
        <end position="96"/>
    </location>
</feature>
<gene>
    <name evidence="4" type="ORF">Ciccas_007559</name>
</gene>
<accession>A0ABD2Q3Q0</accession>